<feature type="transmembrane region" description="Helical" evidence="1">
    <location>
        <begin position="160"/>
        <end position="176"/>
    </location>
</feature>
<proteinExistence type="predicted"/>
<reference evidence="4" key="1">
    <citation type="journal article" date="2019" name="Int. J. Syst. Evol. Microbiol.">
        <title>The Global Catalogue of Microorganisms (GCM) 10K type strain sequencing project: providing services to taxonomists for standard genome sequencing and annotation.</title>
        <authorList>
            <consortium name="The Broad Institute Genomics Platform"/>
            <consortium name="The Broad Institute Genome Sequencing Center for Infectious Disease"/>
            <person name="Wu L."/>
            <person name="Ma J."/>
        </authorList>
    </citation>
    <scope>NUCLEOTIDE SEQUENCE [LARGE SCALE GENOMIC DNA]</scope>
    <source>
        <strain evidence="4">CCUG 50873</strain>
    </source>
</reference>
<name>A0ABW3G442_9NOCA</name>
<protein>
    <submittedName>
        <fullName evidence="3">Diguanylate cyclase</fullName>
        <ecNumber evidence="3">2.7.7.65</ecNumber>
    </submittedName>
</protein>
<feature type="transmembrane region" description="Helical" evidence="1">
    <location>
        <begin position="79"/>
        <end position="97"/>
    </location>
</feature>
<dbReference type="EMBL" id="JBHTIL010000001">
    <property type="protein sequence ID" value="MFD0925359.1"/>
    <property type="molecule type" value="Genomic_DNA"/>
</dbReference>
<dbReference type="GO" id="GO:0052621">
    <property type="term" value="F:diguanylate cyclase activity"/>
    <property type="evidence" value="ECO:0007669"/>
    <property type="project" value="UniProtKB-EC"/>
</dbReference>
<feature type="transmembrane region" description="Helical" evidence="1">
    <location>
        <begin position="133"/>
        <end position="154"/>
    </location>
</feature>
<dbReference type="InterPro" id="IPR043128">
    <property type="entry name" value="Rev_trsase/Diguanyl_cyclase"/>
</dbReference>
<dbReference type="CDD" id="cd01949">
    <property type="entry name" value="GGDEF"/>
    <property type="match status" value="1"/>
</dbReference>
<dbReference type="PANTHER" id="PTHR45138">
    <property type="entry name" value="REGULATORY COMPONENTS OF SENSORY TRANSDUCTION SYSTEM"/>
    <property type="match status" value="1"/>
</dbReference>
<dbReference type="InterPro" id="IPR000160">
    <property type="entry name" value="GGDEF_dom"/>
</dbReference>
<dbReference type="Proteomes" id="UP001597068">
    <property type="component" value="Unassembled WGS sequence"/>
</dbReference>
<organism evidence="3 4">
    <name type="scientific">Williamsia deligens</name>
    <dbReference type="NCBI Taxonomy" id="321325"/>
    <lineage>
        <taxon>Bacteria</taxon>
        <taxon>Bacillati</taxon>
        <taxon>Actinomycetota</taxon>
        <taxon>Actinomycetes</taxon>
        <taxon>Mycobacteriales</taxon>
        <taxon>Nocardiaceae</taxon>
        <taxon>Williamsia</taxon>
    </lineage>
</organism>
<keyword evidence="1" id="KW-1133">Transmembrane helix</keyword>
<accession>A0ABW3G442</accession>
<dbReference type="PANTHER" id="PTHR45138:SF9">
    <property type="entry name" value="DIGUANYLATE CYCLASE DGCM-RELATED"/>
    <property type="match status" value="1"/>
</dbReference>
<feature type="transmembrane region" description="Helical" evidence="1">
    <location>
        <begin position="48"/>
        <end position="67"/>
    </location>
</feature>
<evidence type="ECO:0000256" key="1">
    <source>
        <dbReference type="SAM" id="Phobius"/>
    </source>
</evidence>
<keyword evidence="3" id="KW-0548">Nucleotidyltransferase</keyword>
<evidence type="ECO:0000259" key="2">
    <source>
        <dbReference type="PROSITE" id="PS50887"/>
    </source>
</evidence>
<gene>
    <name evidence="3" type="ORF">ACFQ04_06365</name>
</gene>
<comment type="caution">
    <text evidence="3">The sequence shown here is derived from an EMBL/GenBank/DDBJ whole genome shotgun (WGS) entry which is preliminary data.</text>
</comment>
<feature type="transmembrane region" description="Helical" evidence="1">
    <location>
        <begin position="103"/>
        <end position="121"/>
    </location>
</feature>
<dbReference type="EC" id="2.7.7.65" evidence="3"/>
<dbReference type="RefSeq" id="WP_253646685.1">
    <property type="nucleotide sequence ID" value="NZ_BAAAMO010000002.1"/>
</dbReference>
<feature type="transmembrane region" description="Helical" evidence="1">
    <location>
        <begin position="20"/>
        <end position="42"/>
    </location>
</feature>
<evidence type="ECO:0000313" key="4">
    <source>
        <dbReference type="Proteomes" id="UP001597068"/>
    </source>
</evidence>
<keyword evidence="1" id="KW-0472">Membrane</keyword>
<keyword evidence="1" id="KW-0812">Transmembrane</keyword>
<dbReference type="Gene3D" id="3.30.70.270">
    <property type="match status" value="1"/>
</dbReference>
<dbReference type="Pfam" id="PF00990">
    <property type="entry name" value="GGDEF"/>
    <property type="match status" value="1"/>
</dbReference>
<dbReference type="PROSITE" id="PS50887">
    <property type="entry name" value="GGDEF"/>
    <property type="match status" value="1"/>
</dbReference>
<dbReference type="NCBIfam" id="TIGR00254">
    <property type="entry name" value="GGDEF"/>
    <property type="match status" value="1"/>
</dbReference>
<dbReference type="SMART" id="SM00267">
    <property type="entry name" value="GGDEF"/>
    <property type="match status" value="1"/>
</dbReference>
<dbReference type="InterPro" id="IPR029787">
    <property type="entry name" value="Nucleotide_cyclase"/>
</dbReference>
<sequence length="348" mass="37380">MRDPRRTPPVARRESRVEAVSRYTIGAAAANFALLAYLTRIYTHSPAWLDLVVIAFGTASLITAVVWITTRWLLSPRGLRVFIVFADVGTSVVLTGIQPVADSVIGCAMFGVIGLMAVFFLPRPWLVTHTLYAAAVTVAFSGAAIVDGAGVVYVIVRADVVLAVVIAPILTVELAWRTMRERAVLASTDPLTGVRNLRGMWQAMIPMVARSARDGQSVAVAVADIDGFKSVNDDFGHDVGDEVIRHVANELTAHVGDLGIVARSGGEEFTIALIHDDAEVICRRAHTIPTRLSGGVDAPTVTLSIGVTFVSHEPSGTPRETARAAHRQADQVMYEQKRAGGNGVRVRR</sequence>
<keyword evidence="4" id="KW-1185">Reference proteome</keyword>
<keyword evidence="3" id="KW-0808">Transferase</keyword>
<dbReference type="SUPFAM" id="SSF55073">
    <property type="entry name" value="Nucleotide cyclase"/>
    <property type="match status" value="1"/>
</dbReference>
<dbReference type="InterPro" id="IPR050469">
    <property type="entry name" value="Diguanylate_Cyclase"/>
</dbReference>
<evidence type="ECO:0000313" key="3">
    <source>
        <dbReference type="EMBL" id="MFD0925359.1"/>
    </source>
</evidence>
<feature type="domain" description="GGDEF" evidence="2">
    <location>
        <begin position="216"/>
        <end position="348"/>
    </location>
</feature>